<dbReference type="PROSITE" id="PS00922">
    <property type="entry name" value="TRANSGLYCOSYLASE"/>
    <property type="match status" value="1"/>
</dbReference>
<dbReference type="CDD" id="cd00254">
    <property type="entry name" value="LT-like"/>
    <property type="match status" value="1"/>
</dbReference>
<organism evidence="4 5">
    <name type="scientific">Ephemeroptericola cinctiostellae</name>
    <dbReference type="NCBI Taxonomy" id="2268024"/>
    <lineage>
        <taxon>Bacteria</taxon>
        <taxon>Pseudomonadati</taxon>
        <taxon>Pseudomonadota</taxon>
        <taxon>Betaproteobacteria</taxon>
        <taxon>Burkholderiales</taxon>
        <taxon>Burkholderiaceae</taxon>
        <taxon>Ephemeroptericola</taxon>
    </lineage>
</organism>
<keyword evidence="5" id="KW-1185">Reference proteome</keyword>
<proteinExistence type="inferred from homology"/>
<reference evidence="5" key="1">
    <citation type="submission" date="2018-07" db="EMBL/GenBank/DDBJ databases">
        <authorList>
            <person name="Kim H."/>
        </authorList>
    </citation>
    <scope>NUCLEOTIDE SEQUENCE [LARGE SCALE GENOMIC DNA]</scope>
    <source>
        <strain evidence="5">F02</strain>
    </source>
</reference>
<dbReference type="Gene3D" id="1.10.530.10">
    <property type="match status" value="1"/>
</dbReference>
<keyword evidence="2" id="KW-0472">Membrane</keyword>
<name>A0A345DA96_9BURK</name>
<evidence type="ECO:0000313" key="5">
    <source>
        <dbReference type="Proteomes" id="UP000252182"/>
    </source>
</evidence>
<dbReference type="SUPFAM" id="SSF53955">
    <property type="entry name" value="Lysozyme-like"/>
    <property type="match status" value="1"/>
</dbReference>
<dbReference type="PANTHER" id="PTHR37423">
    <property type="entry name" value="SOLUBLE LYTIC MUREIN TRANSGLYCOSYLASE-RELATED"/>
    <property type="match status" value="1"/>
</dbReference>
<dbReference type="InterPro" id="IPR023346">
    <property type="entry name" value="Lysozyme-like_dom_sf"/>
</dbReference>
<dbReference type="Proteomes" id="UP000252182">
    <property type="component" value="Chromosome"/>
</dbReference>
<dbReference type="GO" id="GO:0016020">
    <property type="term" value="C:membrane"/>
    <property type="evidence" value="ECO:0007669"/>
    <property type="project" value="InterPro"/>
</dbReference>
<dbReference type="PROSITE" id="PS51257">
    <property type="entry name" value="PROKAR_LIPOPROTEIN"/>
    <property type="match status" value="1"/>
</dbReference>
<feature type="transmembrane region" description="Helical" evidence="2">
    <location>
        <begin position="12"/>
        <end position="33"/>
    </location>
</feature>
<sequence>MVKLIYRTPKKRIQWLIMSIAVVACAFALWPILKELGYQSGDDAVAERVYEWRKKLKLEALEKDNGLPRGLLSAVMHQESAGDPNAQSRAGAQGLFQFMRPTARDMGLADRTHPEESARAASEYLNKLYERYNNNVELTLAAYNWGMGNVDNYIKPKTNGSTYDRFRLIKMPEETQNYIARIKMLRTTYYLR</sequence>
<keyword evidence="2" id="KW-0812">Transmembrane</keyword>
<gene>
    <name evidence="4" type="primary">mltD_2</name>
    <name evidence="4" type="ORF">DTO96_101014</name>
</gene>
<dbReference type="GO" id="GO:0000270">
    <property type="term" value="P:peptidoglycan metabolic process"/>
    <property type="evidence" value="ECO:0007669"/>
    <property type="project" value="InterPro"/>
</dbReference>
<dbReference type="PANTHER" id="PTHR37423:SF2">
    <property type="entry name" value="MEMBRANE-BOUND LYTIC MUREIN TRANSGLYCOSYLASE C"/>
    <property type="match status" value="1"/>
</dbReference>
<dbReference type="Pfam" id="PF01464">
    <property type="entry name" value="SLT"/>
    <property type="match status" value="1"/>
</dbReference>
<comment type="similarity">
    <text evidence="1">Belongs to the transglycosylase Slt family.</text>
</comment>
<dbReference type="KEGG" id="hyf:DTO96_101014"/>
<dbReference type="InterPro" id="IPR008258">
    <property type="entry name" value="Transglycosylase_SLT_dom_1"/>
</dbReference>
<keyword evidence="2" id="KW-1133">Transmembrane helix</keyword>
<evidence type="ECO:0000259" key="3">
    <source>
        <dbReference type="Pfam" id="PF01464"/>
    </source>
</evidence>
<dbReference type="GO" id="GO:0008933">
    <property type="term" value="F:peptidoglycan lytic transglycosylase activity"/>
    <property type="evidence" value="ECO:0007669"/>
    <property type="project" value="InterPro"/>
</dbReference>
<dbReference type="InterPro" id="IPR000189">
    <property type="entry name" value="Transglyc_AS"/>
</dbReference>
<keyword evidence="4" id="KW-0456">Lyase</keyword>
<evidence type="ECO:0000256" key="1">
    <source>
        <dbReference type="ARBA" id="ARBA00007734"/>
    </source>
</evidence>
<dbReference type="EC" id="4.2.2.-" evidence="4"/>
<evidence type="ECO:0000313" key="4">
    <source>
        <dbReference type="EMBL" id="AXF85284.1"/>
    </source>
</evidence>
<evidence type="ECO:0000256" key="2">
    <source>
        <dbReference type="SAM" id="Phobius"/>
    </source>
</evidence>
<feature type="domain" description="Transglycosylase SLT" evidence="3">
    <location>
        <begin position="61"/>
        <end position="162"/>
    </location>
</feature>
<dbReference type="AlphaFoldDB" id="A0A345DA96"/>
<protein>
    <submittedName>
        <fullName evidence="4">Membrane-bound lytic murein transglycosylase D</fullName>
        <ecNumber evidence="4">4.2.2.-</ecNumber>
    </submittedName>
</protein>
<dbReference type="EMBL" id="CP031124">
    <property type="protein sequence ID" value="AXF85284.1"/>
    <property type="molecule type" value="Genomic_DNA"/>
</dbReference>
<accession>A0A345DA96</accession>